<feature type="compositionally biased region" description="Basic and acidic residues" evidence="1">
    <location>
        <begin position="158"/>
        <end position="174"/>
    </location>
</feature>
<sequence length="174" mass="18206">MSTVGTATRAAQAVVEGTVHAVRHPIESAAFVTGLAKGAAEGVLLRAHRDSSTQDTAEGSWVPPRPGERLTEVPKTTPVQPQPQTATEPKAPSRTAEHGGPGDDRFDDWREELDGGPDVETPVGTTGAGPGYNPDTGQTDLQQPDTEPLVDPSLTKAVKSESEILRKAADPDKG</sequence>
<organism evidence="2 3">
    <name type="scientific">Nocardioides gansuensis</name>
    <dbReference type="NCBI Taxonomy" id="2138300"/>
    <lineage>
        <taxon>Bacteria</taxon>
        <taxon>Bacillati</taxon>
        <taxon>Actinomycetota</taxon>
        <taxon>Actinomycetes</taxon>
        <taxon>Propionibacteriales</taxon>
        <taxon>Nocardioidaceae</taxon>
        <taxon>Nocardioides</taxon>
    </lineage>
</organism>
<comment type="caution">
    <text evidence="2">The sequence shown here is derived from an EMBL/GenBank/DDBJ whole genome shotgun (WGS) entry which is preliminary data.</text>
</comment>
<dbReference type="RefSeq" id="WP_116572585.1">
    <property type="nucleotide sequence ID" value="NZ_QDGZ01000005.1"/>
</dbReference>
<evidence type="ECO:0000256" key="1">
    <source>
        <dbReference type="SAM" id="MobiDB-lite"/>
    </source>
</evidence>
<proteinExistence type="predicted"/>
<dbReference type="EMBL" id="QDGZ01000005">
    <property type="protein sequence ID" value="PVG82281.1"/>
    <property type="molecule type" value="Genomic_DNA"/>
</dbReference>
<reference evidence="2 3" key="1">
    <citation type="submission" date="2018-04" db="EMBL/GenBank/DDBJ databases">
        <title>Genome of Nocardioides gansuensis WSJ-1.</title>
        <authorList>
            <person name="Wu S."/>
            <person name="Wang G."/>
        </authorList>
    </citation>
    <scope>NUCLEOTIDE SEQUENCE [LARGE SCALE GENOMIC DNA]</scope>
    <source>
        <strain evidence="2 3">WSJ-1</strain>
    </source>
</reference>
<feature type="compositionally biased region" description="Polar residues" evidence="1">
    <location>
        <begin position="135"/>
        <end position="145"/>
    </location>
</feature>
<gene>
    <name evidence="2" type="ORF">DDE18_12350</name>
</gene>
<keyword evidence="3" id="KW-1185">Reference proteome</keyword>
<dbReference type="AlphaFoldDB" id="A0A2T8F973"/>
<dbReference type="Proteomes" id="UP000246018">
    <property type="component" value="Unassembled WGS sequence"/>
</dbReference>
<accession>A0A2T8F973</accession>
<evidence type="ECO:0000313" key="2">
    <source>
        <dbReference type="EMBL" id="PVG82281.1"/>
    </source>
</evidence>
<name>A0A2T8F973_9ACTN</name>
<feature type="region of interest" description="Disordered" evidence="1">
    <location>
        <begin position="48"/>
        <end position="174"/>
    </location>
</feature>
<protein>
    <submittedName>
        <fullName evidence="2">Uncharacterized protein</fullName>
    </submittedName>
</protein>
<feature type="compositionally biased region" description="Low complexity" evidence="1">
    <location>
        <begin position="73"/>
        <end position="89"/>
    </location>
</feature>
<evidence type="ECO:0000313" key="3">
    <source>
        <dbReference type="Proteomes" id="UP000246018"/>
    </source>
</evidence>
<feature type="compositionally biased region" description="Basic and acidic residues" evidence="1">
    <location>
        <begin position="95"/>
        <end position="108"/>
    </location>
</feature>